<proteinExistence type="predicted"/>
<gene>
    <name evidence="1" type="ORF">MPRG_64030</name>
</gene>
<protein>
    <submittedName>
        <fullName evidence="1">Uncharacterized protein</fullName>
    </submittedName>
</protein>
<dbReference type="Proteomes" id="UP000465240">
    <property type="component" value="Unassembled WGS sequence"/>
</dbReference>
<evidence type="ECO:0000313" key="2">
    <source>
        <dbReference type="Proteomes" id="UP000465240"/>
    </source>
</evidence>
<evidence type="ECO:0000313" key="1">
    <source>
        <dbReference type="EMBL" id="GFG83127.1"/>
    </source>
</evidence>
<dbReference type="EMBL" id="BLKX01000003">
    <property type="protein sequence ID" value="GFG83127.1"/>
    <property type="molecule type" value="Genomic_DNA"/>
</dbReference>
<reference evidence="1 2" key="1">
    <citation type="journal article" date="2019" name="Emerg. Microbes Infect.">
        <title>Comprehensive subspecies identification of 175 nontuberculous mycobacteria species based on 7547 genomic profiles.</title>
        <authorList>
            <person name="Matsumoto Y."/>
            <person name="Kinjo T."/>
            <person name="Motooka D."/>
            <person name="Nabeya D."/>
            <person name="Jung N."/>
            <person name="Uechi K."/>
            <person name="Horii T."/>
            <person name="Iida T."/>
            <person name="Fujita J."/>
            <person name="Nakamura S."/>
        </authorList>
    </citation>
    <scope>NUCLEOTIDE SEQUENCE [LARGE SCALE GENOMIC DNA]</scope>
    <source>
        <strain evidence="1 2">JCM 18565</strain>
    </source>
</reference>
<sequence length="81" mass="8406">MRPPLQANRVATLVAATRASAAQLDSLIEATPSRAKPSGSLDCAIAGASLPCVRVSIHFMLGRMMSPQSSINSPEARSPGM</sequence>
<accession>A0ABQ1CFW8</accession>
<keyword evidence="2" id="KW-1185">Reference proteome</keyword>
<name>A0ABQ1CFW8_9MYCO</name>
<comment type="caution">
    <text evidence="1">The sequence shown here is derived from an EMBL/GenBank/DDBJ whole genome shotgun (WGS) entry which is preliminary data.</text>
</comment>
<organism evidence="1 2">
    <name type="scientific">Mycobacterium paragordonae</name>
    <dbReference type="NCBI Taxonomy" id="1389713"/>
    <lineage>
        <taxon>Bacteria</taxon>
        <taxon>Bacillati</taxon>
        <taxon>Actinomycetota</taxon>
        <taxon>Actinomycetes</taxon>
        <taxon>Mycobacteriales</taxon>
        <taxon>Mycobacteriaceae</taxon>
        <taxon>Mycobacterium</taxon>
    </lineage>
</organism>